<comment type="similarity">
    <text evidence="1">Belongs to the protein-tyrosine phosphatase family.</text>
</comment>
<dbReference type="SMART" id="SM00194">
    <property type="entry name" value="PTPc"/>
    <property type="match status" value="1"/>
</dbReference>
<dbReference type="GO" id="GO:0004725">
    <property type="term" value="F:protein tyrosine phosphatase activity"/>
    <property type="evidence" value="ECO:0007669"/>
    <property type="project" value="UniProtKB-EC"/>
</dbReference>
<sequence length="460" mass="51936">ECGDGKWGLECNSTCNTNCRTSCDVENGACPACIGFSNPPLCKTACESRKWGLNCSRNCSTNCYNQSCNIWTGVCNKSCNGYSNPPECTTECTTGTWGRDCKSPCSTHCSNTSCDRKSGVCNQGCNGYDNFPDCNKRCRDGAYGINCSKTCSSNCTNSTCDSLLGFCVSCINYHKGNFCEVIIEQQNEDTTLGFIVESIIAFNVLCVLNIAGFILWRGHAAFKKSKHNPELKRDQRLSHFDQMNLNEIENNYSESNHQENNTILSRTDEIYINEGISNNVQITMIAVKDLNTFMQSHDKNFFDQQFRSIPAPHNVTTEVGQNSSNKHKNRYKNICAYDHSRVRLEINTLKNEEDYINACYIEGFNKHEKFIASQGPNKIILNDFVRMLWEQQVDKVVMLTNLIEEGTVKCEQYWLDDSSVQCGEIQVRMIAVQTFADCVIRFLELSKPREAVAVQTFTHF</sequence>
<evidence type="ECO:0000259" key="5">
    <source>
        <dbReference type="PROSITE" id="PS50055"/>
    </source>
</evidence>
<evidence type="ECO:0000256" key="4">
    <source>
        <dbReference type="ARBA" id="ARBA00022912"/>
    </source>
</evidence>
<keyword evidence="3" id="KW-0378">Hydrolase</keyword>
<dbReference type="InterPro" id="IPR050348">
    <property type="entry name" value="Protein-Tyr_Phosphatase"/>
</dbReference>
<dbReference type="PROSITE" id="PS50055">
    <property type="entry name" value="TYR_PHOSPHATASE_PTP"/>
    <property type="match status" value="1"/>
</dbReference>
<dbReference type="Gene3D" id="3.90.190.10">
    <property type="entry name" value="Protein tyrosine phosphatase superfamily"/>
    <property type="match status" value="1"/>
</dbReference>
<dbReference type="InterPro" id="IPR000242">
    <property type="entry name" value="PTP_cat"/>
</dbReference>
<accession>A0AAV2HJL2</accession>
<dbReference type="Proteomes" id="UP001497497">
    <property type="component" value="Unassembled WGS sequence"/>
</dbReference>
<dbReference type="Gene3D" id="2.170.300.10">
    <property type="entry name" value="Tie2 ligand-binding domain superfamily"/>
    <property type="match status" value="1"/>
</dbReference>
<comment type="caution">
    <text evidence="6">The sequence shown here is derived from an EMBL/GenBank/DDBJ whole genome shotgun (WGS) entry which is preliminary data.</text>
</comment>
<dbReference type="AlphaFoldDB" id="A0AAV2HJL2"/>
<gene>
    <name evidence="6" type="ORF">GSLYS_00008143001</name>
</gene>
<organism evidence="6 7">
    <name type="scientific">Lymnaea stagnalis</name>
    <name type="common">Great pond snail</name>
    <name type="synonym">Helix stagnalis</name>
    <dbReference type="NCBI Taxonomy" id="6523"/>
    <lineage>
        <taxon>Eukaryota</taxon>
        <taxon>Metazoa</taxon>
        <taxon>Spiralia</taxon>
        <taxon>Lophotrochozoa</taxon>
        <taxon>Mollusca</taxon>
        <taxon>Gastropoda</taxon>
        <taxon>Heterobranchia</taxon>
        <taxon>Euthyneura</taxon>
        <taxon>Panpulmonata</taxon>
        <taxon>Hygrophila</taxon>
        <taxon>Lymnaeoidea</taxon>
        <taxon>Lymnaeidae</taxon>
        <taxon>Lymnaea</taxon>
    </lineage>
</organism>
<dbReference type="Pfam" id="PF00102">
    <property type="entry name" value="Y_phosphatase"/>
    <property type="match status" value="1"/>
</dbReference>
<protein>
    <recommendedName>
        <fullName evidence="2">protein-tyrosine-phosphatase</fullName>
        <ecNumber evidence="2">3.1.3.48</ecNumber>
    </recommendedName>
</protein>
<keyword evidence="4" id="KW-0904">Protein phosphatase</keyword>
<evidence type="ECO:0000256" key="1">
    <source>
        <dbReference type="ARBA" id="ARBA00009580"/>
    </source>
</evidence>
<evidence type="ECO:0000313" key="6">
    <source>
        <dbReference type="EMBL" id="CAL1534183.1"/>
    </source>
</evidence>
<dbReference type="EC" id="3.1.3.48" evidence="2"/>
<dbReference type="InterPro" id="IPR029021">
    <property type="entry name" value="Prot-tyrosine_phosphatase-like"/>
</dbReference>
<feature type="non-terminal residue" evidence="6">
    <location>
        <position position="460"/>
    </location>
</feature>
<feature type="domain" description="Tyrosine-protein phosphatase" evidence="5">
    <location>
        <begin position="302"/>
        <end position="460"/>
    </location>
</feature>
<evidence type="ECO:0000256" key="2">
    <source>
        <dbReference type="ARBA" id="ARBA00013064"/>
    </source>
</evidence>
<dbReference type="PANTHER" id="PTHR19134">
    <property type="entry name" value="RECEPTOR-TYPE TYROSINE-PROTEIN PHOSPHATASE"/>
    <property type="match status" value="1"/>
</dbReference>
<feature type="non-terminal residue" evidence="6">
    <location>
        <position position="1"/>
    </location>
</feature>
<proteinExistence type="inferred from homology"/>
<name>A0AAV2HJL2_LYMST</name>
<dbReference type="EMBL" id="CAXITT010000163">
    <property type="protein sequence ID" value="CAL1534183.1"/>
    <property type="molecule type" value="Genomic_DNA"/>
</dbReference>
<keyword evidence="7" id="KW-1185">Reference proteome</keyword>
<evidence type="ECO:0000256" key="3">
    <source>
        <dbReference type="ARBA" id="ARBA00022801"/>
    </source>
</evidence>
<dbReference type="SUPFAM" id="SSF52799">
    <property type="entry name" value="(Phosphotyrosine protein) phosphatases II"/>
    <property type="match status" value="1"/>
</dbReference>
<reference evidence="6 7" key="1">
    <citation type="submission" date="2024-04" db="EMBL/GenBank/DDBJ databases">
        <authorList>
            <consortium name="Genoscope - CEA"/>
            <person name="William W."/>
        </authorList>
    </citation>
    <scope>NUCLEOTIDE SEQUENCE [LARGE SCALE GENOMIC DNA]</scope>
</reference>
<dbReference type="PANTHER" id="PTHR19134:SF562">
    <property type="entry name" value="PROTEIN-TYROSINE-PHOSPHATASE"/>
    <property type="match status" value="1"/>
</dbReference>
<evidence type="ECO:0000313" key="7">
    <source>
        <dbReference type="Proteomes" id="UP001497497"/>
    </source>
</evidence>